<comment type="caution">
    <text evidence="14">The sequence shown here is derived from an EMBL/GenBank/DDBJ whole genome shotgun (WGS) entry which is preliminary data.</text>
</comment>
<dbReference type="Proteomes" id="UP000701801">
    <property type="component" value="Unassembled WGS sequence"/>
</dbReference>
<dbReference type="PROSITE" id="PS01012">
    <property type="entry name" value="FOLYLPOLYGLU_SYNT_2"/>
    <property type="match status" value="1"/>
</dbReference>
<keyword evidence="7" id="KW-0547">Nucleotide-binding</keyword>
<comment type="similarity">
    <text evidence="2">Belongs to the folylpolyglutamate synthase family.</text>
</comment>
<protein>
    <recommendedName>
        <fullName evidence="3">tetrahydrofolate synthase</fullName>
        <ecNumber evidence="3">6.3.2.17</ecNumber>
    </recommendedName>
    <alternativeName>
        <fullName evidence="11">Folylpoly-gamma-glutamate synthetase</fullName>
    </alternativeName>
    <alternativeName>
        <fullName evidence="10">Tetrahydrofolylpolyglutamate synthase</fullName>
    </alternativeName>
</protein>
<dbReference type="GO" id="GO:0005739">
    <property type="term" value="C:mitochondrion"/>
    <property type="evidence" value="ECO:0007669"/>
    <property type="project" value="TreeGrafter"/>
</dbReference>
<evidence type="ECO:0000256" key="2">
    <source>
        <dbReference type="ARBA" id="ARBA00008276"/>
    </source>
</evidence>
<accession>A0A9N9M408</accession>
<sequence>MKGFYLLPPALRRTIAISTFKYLPPPPPYRIPSCQIQTRTPVTDDYQPLDYTYLEVVSLLSTLQSNRAIRATLSDPTKTRNQINDAIPEMLEWFRKAGYVPGDIAKRGVRCIHVAGTSGKGSVCAMVENILIQYRGTGLEGSIGTFTSPHLTDIRERIRINGVPVRKYDFIRHFQELWRAFGDDKNMSNSLELRPGYFRFLTILALKIFMEMGVKTAIVECGIGGEYDSTNILPPEAVSVCAITKLELDHVEMLGGTIEEIAWHKGGIIKQDVPVFITLQPPTALAVLQKRADEKNSNITVVERLPPLNLGDIKLGLLGDFQKDNASLAVSVAASHLQGLNIPESFPTYSELLNGQAALPPKFVTGLETVKLPGRCEIYNHNGVEYCIDGSHTKGGLQVVGTWFASRIKEASKQGVPKAVVLIFNQDERDGVALLYELLTQLNRELNHPSEYSREGGRGRDFVSLSRIFTIAAFCPNQAFPDLIGEERKDLSKQLDLMNAYSRWERNPLTAVYGSVREAIDVAERFACNDDKNAKPKTSKVIVLVTGSLHLVGAWLQNVPIKRRGTGSIKGFFKLPKKTRQARGLQSKLDVLHNPRSRVNKSPTRRTRY</sequence>
<evidence type="ECO:0000256" key="7">
    <source>
        <dbReference type="ARBA" id="ARBA00022741"/>
    </source>
</evidence>
<dbReference type="PANTHER" id="PTHR11136">
    <property type="entry name" value="FOLYLPOLYGLUTAMATE SYNTHASE-RELATED"/>
    <property type="match status" value="1"/>
</dbReference>
<proteinExistence type="inferred from homology"/>
<dbReference type="GO" id="GO:0006730">
    <property type="term" value="P:one-carbon metabolic process"/>
    <property type="evidence" value="ECO:0007669"/>
    <property type="project" value="UniProtKB-KW"/>
</dbReference>
<gene>
    <name evidence="14" type="ORF">HYALB_00010411</name>
</gene>
<evidence type="ECO:0000256" key="5">
    <source>
        <dbReference type="ARBA" id="ARBA00022598"/>
    </source>
</evidence>
<evidence type="ECO:0000256" key="10">
    <source>
        <dbReference type="ARBA" id="ARBA00030592"/>
    </source>
</evidence>
<dbReference type="InterPro" id="IPR036565">
    <property type="entry name" value="Mur-like_cat_sf"/>
</dbReference>
<dbReference type="Gene3D" id="3.40.1190.10">
    <property type="entry name" value="Mur-like, catalytic domain"/>
    <property type="match status" value="1"/>
</dbReference>
<dbReference type="EC" id="6.3.2.17" evidence="3"/>
<dbReference type="EMBL" id="CAJVRM010000738">
    <property type="protein sequence ID" value="CAG8983771.1"/>
    <property type="molecule type" value="Genomic_DNA"/>
</dbReference>
<keyword evidence="4" id="KW-0554">One-carbon metabolism</keyword>
<comment type="catalytic activity">
    <reaction evidence="12">
        <text>(6S)-5,6,7,8-tetrahydrofolyl-(gamma-L-Glu)(n) + L-glutamate + ATP = (6S)-5,6,7,8-tetrahydrofolyl-(gamma-L-Glu)(n+1) + ADP + phosphate + H(+)</text>
        <dbReference type="Rhea" id="RHEA:10580"/>
        <dbReference type="Rhea" id="RHEA-COMP:14738"/>
        <dbReference type="Rhea" id="RHEA-COMP:14740"/>
        <dbReference type="ChEBI" id="CHEBI:15378"/>
        <dbReference type="ChEBI" id="CHEBI:29985"/>
        <dbReference type="ChEBI" id="CHEBI:30616"/>
        <dbReference type="ChEBI" id="CHEBI:43474"/>
        <dbReference type="ChEBI" id="CHEBI:141005"/>
        <dbReference type="ChEBI" id="CHEBI:456216"/>
        <dbReference type="EC" id="6.3.2.17"/>
    </reaction>
</comment>
<evidence type="ECO:0000256" key="1">
    <source>
        <dbReference type="ARBA" id="ARBA00005150"/>
    </source>
</evidence>
<keyword evidence="8" id="KW-0067">ATP-binding</keyword>
<evidence type="ECO:0000256" key="11">
    <source>
        <dbReference type="ARBA" id="ARBA00030876"/>
    </source>
</evidence>
<dbReference type="NCBIfam" id="TIGR01499">
    <property type="entry name" value="folC"/>
    <property type="match status" value="1"/>
</dbReference>
<evidence type="ECO:0000313" key="14">
    <source>
        <dbReference type="EMBL" id="CAG8983771.1"/>
    </source>
</evidence>
<feature type="region of interest" description="Disordered" evidence="13">
    <location>
        <begin position="580"/>
        <end position="609"/>
    </location>
</feature>
<dbReference type="OrthoDB" id="5212574at2759"/>
<keyword evidence="6" id="KW-0479">Metal-binding</keyword>
<evidence type="ECO:0000256" key="9">
    <source>
        <dbReference type="ARBA" id="ARBA00022842"/>
    </source>
</evidence>
<dbReference type="InterPro" id="IPR018109">
    <property type="entry name" value="Folylpolyglutamate_synth_CS"/>
</dbReference>
<dbReference type="GO" id="GO:0004326">
    <property type="term" value="F:tetrahydrofolylpolyglutamate synthase activity"/>
    <property type="evidence" value="ECO:0007669"/>
    <property type="project" value="UniProtKB-EC"/>
</dbReference>
<dbReference type="AlphaFoldDB" id="A0A9N9M408"/>
<evidence type="ECO:0000313" key="15">
    <source>
        <dbReference type="Proteomes" id="UP000701801"/>
    </source>
</evidence>
<evidence type="ECO:0000256" key="13">
    <source>
        <dbReference type="SAM" id="MobiDB-lite"/>
    </source>
</evidence>
<dbReference type="SUPFAM" id="SSF53623">
    <property type="entry name" value="MurD-like peptide ligases, catalytic domain"/>
    <property type="match status" value="1"/>
</dbReference>
<dbReference type="InterPro" id="IPR036615">
    <property type="entry name" value="Mur_ligase_C_dom_sf"/>
</dbReference>
<reference evidence="14" key="1">
    <citation type="submission" date="2021-07" db="EMBL/GenBank/DDBJ databases">
        <authorList>
            <person name="Durling M."/>
        </authorList>
    </citation>
    <scope>NUCLEOTIDE SEQUENCE</scope>
</reference>
<dbReference type="Gene3D" id="3.90.190.20">
    <property type="entry name" value="Mur ligase, C-terminal domain"/>
    <property type="match status" value="1"/>
</dbReference>
<feature type="compositionally biased region" description="Basic residues" evidence="13">
    <location>
        <begin position="595"/>
        <end position="609"/>
    </location>
</feature>
<dbReference type="GO" id="GO:0005829">
    <property type="term" value="C:cytosol"/>
    <property type="evidence" value="ECO:0007669"/>
    <property type="project" value="TreeGrafter"/>
</dbReference>
<evidence type="ECO:0000256" key="3">
    <source>
        <dbReference type="ARBA" id="ARBA00013025"/>
    </source>
</evidence>
<dbReference type="PANTHER" id="PTHR11136:SF5">
    <property type="entry name" value="FOLYLPOLYGLUTAMATE SYNTHASE, MITOCHONDRIAL"/>
    <property type="match status" value="1"/>
</dbReference>
<keyword evidence="5" id="KW-0436">Ligase</keyword>
<dbReference type="GO" id="GO:0005524">
    <property type="term" value="F:ATP binding"/>
    <property type="evidence" value="ECO:0007669"/>
    <property type="project" value="UniProtKB-KW"/>
</dbReference>
<name>A0A9N9M408_9HELO</name>
<dbReference type="InterPro" id="IPR001645">
    <property type="entry name" value="Folylpolyglutamate_synth"/>
</dbReference>
<dbReference type="GO" id="GO:0046872">
    <property type="term" value="F:metal ion binding"/>
    <property type="evidence" value="ECO:0007669"/>
    <property type="project" value="UniProtKB-KW"/>
</dbReference>
<keyword evidence="15" id="KW-1185">Reference proteome</keyword>
<evidence type="ECO:0000256" key="4">
    <source>
        <dbReference type="ARBA" id="ARBA00022563"/>
    </source>
</evidence>
<evidence type="ECO:0000256" key="8">
    <source>
        <dbReference type="ARBA" id="ARBA00022840"/>
    </source>
</evidence>
<dbReference type="SUPFAM" id="SSF53244">
    <property type="entry name" value="MurD-like peptide ligases, peptide-binding domain"/>
    <property type="match status" value="1"/>
</dbReference>
<evidence type="ECO:0000256" key="6">
    <source>
        <dbReference type="ARBA" id="ARBA00022723"/>
    </source>
</evidence>
<organism evidence="14 15">
    <name type="scientific">Hymenoscyphus albidus</name>
    <dbReference type="NCBI Taxonomy" id="595503"/>
    <lineage>
        <taxon>Eukaryota</taxon>
        <taxon>Fungi</taxon>
        <taxon>Dikarya</taxon>
        <taxon>Ascomycota</taxon>
        <taxon>Pezizomycotina</taxon>
        <taxon>Leotiomycetes</taxon>
        <taxon>Helotiales</taxon>
        <taxon>Helotiaceae</taxon>
        <taxon>Hymenoscyphus</taxon>
    </lineage>
</organism>
<comment type="pathway">
    <text evidence="1">Cofactor biosynthesis; tetrahydrofolylpolyglutamate biosynthesis.</text>
</comment>
<keyword evidence="9" id="KW-0460">Magnesium</keyword>
<evidence type="ECO:0000256" key="12">
    <source>
        <dbReference type="ARBA" id="ARBA00047493"/>
    </source>
</evidence>